<reference evidence="1 2" key="1">
    <citation type="journal article" date="2018" name="Sci. Rep.">
        <title>Genomic signatures of local adaptation to the degree of environmental predictability in rotifers.</title>
        <authorList>
            <person name="Franch-Gras L."/>
            <person name="Hahn C."/>
            <person name="Garcia-Roger E.M."/>
            <person name="Carmona M.J."/>
            <person name="Serra M."/>
            <person name="Gomez A."/>
        </authorList>
    </citation>
    <scope>NUCLEOTIDE SEQUENCE [LARGE SCALE GENOMIC DNA]</scope>
    <source>
        <strain evidence="1">HYR1</strain>
    </source>
</reference>
<evidence type="ECO:0000313" key="1">
    <source>
        <dbReference type="EMBL" id="RMZ98925.1"/>
    </source>
</evidence>
<sequence>MSNGPAKRLSNILIIYLRESTSDPYLLIPLAIKCLFKLKSQRFLLFLGKHPLNDGGLPQTIQQINKTMFSFSQLRHKISDN</sequence>
<dbReference type="AlphaFoldDB" id="A0A3M7PIH2"/>
<dbReference type="Proteomes" id="UP000276133">
    <property type="component" value="Unassembled WGS sequence"/>
</dbReference>
<name>A0A3M7PIH2_BRAPC</name>
<accession>A0A3M7PIH2</accession>
<proteinExistence type="predicted"/>
<comment type="caution">
    <text evidence="1">The sequence shown here is derived from an EMBL/GenBank/DDBJ whole genome shotgun (WGS) entry which is preliminary data.</text>
</comment>
<gene>
    <name evidence="1" type="ORF">BpHYR1_053543</name>
</gene>
<dbReference type="EMBL" id="REGN01010492">
    <property type="protein sequence ID" value="RMZ98925.1"/>
    <property type="molecule type" value="Genomic_DNA"/>
</dbReference>
<protein>
    <submittedName>
        <fullName evidence="1">Uncharacterized protein</fullName>
    </submittedName>
</protein>
<organism evidence="1 2">
    <name type="scientific">Brachionus plicatilis</name>
    <name type="common">Marine rotifer</name>
    <name type="synonym">Brachionus muelleri</name>
    <dbReference type="NCBI Taxonomy" id="10195"/>
    <lineage>
        <taxon>Eukaryota</taxon>
        <taxon>Metazoa</taxon>
        <taxon>Spiralia</taxon>
        <taxon>Gnathifera</taxon>
        <taxon>Rotifera</taxon>
        <taxon>Eurotatoria</taxon>
        <taxon>Monogononta</taxon>
        <taxon>Pseudotrocha</taxon>
        <taxon>Ploima</taxon>
        <taxon>Brachionidae</taxon>
        <taxon>Brachionus</taxon>
    </lineage>
</organism>
<evidence type="ECO:0000313" key="2">
    <source>
        <dbReference type="Proteomes" id="UP000276133"/>
    </source>
</evidence>
<keyword evidence="2" id="KW-1185">Reference proteome</keyword>